<organism evidence="2 3">
    <name type="scientific">Letharia columbiana</name>
    <dbReference type="NCBI Taxonomy" id="112416"/>
    <lineage>
        <taxon>Eukaryota</taxon>
        <taxon>Fungi</taxon>
        <taxon>Dikarya</taxon>
        <taxon>Ascomycota</taxon>
        <taxon>Pezizomycotina</taxon>
        <taxon>Lecanoromycetes</taxon>
        <taxon>OSLEUM clade</taxon>
        <taxon>Lecanoromycetidae</taxon>
        <taxon>Lecanorales</taxon>
        <taxon>Lecanorineae</taxon>
        <taxon>Parmeliaceae</taxon>
        <taxon>Letharia</taxon>
    </lineage>
</organism>
<name>A0A8H6L0C1_9LECA</name>
<dbReference type="Pfam" id="PF11913">
    <property type="entry name" value="DUF3431"/>
    <property type="match status" value="1"/>
</dbReference>
<protein>
    <submittedName>
        <fullName evidence="2">Uncharacterized protein</fullName>
    </submittedName>
</protein>
<dbReference type="PANTHER" id="PTHR37490">
    <property type="entry name" value="EXPRESSED PROTEIN"/>
    <property type="match status" value="1"/>
</dbReference>
<keyword evidence="3" id="KW-1185">Reference proteome</keyword>
<evidence type="ECO:0000313" key="3">
    <source>
        <dbReference type="Proteomes" id="UP000578531"/>
    </source>
</evidence>
<comment type="caution">
    <text evidence="2">The sequence shown here is derived from an EMBL/GenBank/DDBJ whole genome shotgun (WGS) entry which is preliminary data.</text>
</comment>
<evidence type="ECO:0000256" key="1">
    <source>
        <dbReference type="SAM" id="MobiDB-lite"/>
    </source>
</evidence>
<dbReference type="InterPro" id="IPR021838">
    <property type="entry name" value="DUF3431"/>
</dbReference>
<feature type="region of interest" description="Disordered" evidence="1">
    <location>
        <begin position="387"/>
        <end position="413"/>
    </location>
</feature>
<dbReference type="Proteomes" id="UP000578531">
    <property type="component" value="Unassembled WGS sequence"/>
</dbReference>
<dbReference type="AlphaFoldDB" id="A0A8H6L0C1"/>
<dbReference type="RefSeq" id="XP_037160267.1">
    <property type="nucleotide sequence ID" value="XM_037312835.1"/>
</dbReference>
<reference evidence="2 3" key="1">
    <citation type="journal article" date="2020" name="Genomics">
        <title>Complete, high-quality genomes from long-read metagenomic sequencing of two wolf lichen thalli reveals enigmatic genome architecture.</title>
        <authorList>
            <person name="McKenzie S.K."/>
            <person name="Walston R.F."/>
            <person name="Allen J.L."/>
        </authorList>
    </citation>
    <scope>NUCLEOTIDE SEQUENCE [LARGE SCALE GENOMIC DNA]</scope>
    <source>
        <strain evidence="2">WasteWater2</strain>
    </source>
</reference>
<dbReference type="GeneID" id="59292596"/>
<accession>A0A8H6L0C1</accession>
<dbReference type="OrthoDB" id="28755at2759"/>
<dbReference type="EMBL" id="JACCJC010000064">
    <property type="protein sequence ID" value="KAF6230834.1"/>
    <property type="molecule type" value="Genomic_DNA"/>
</dbReference>
<proteinExistence type="predicted"/>
<evidence type="ECO:0000313" key="2">
    <source>
        <dbReference type="EMBL" id="KAF6230834.1"/>
    </source>
</evidence>
<feature type="region of interest" description="Disordered" evidence="1">
    <location>
        <begin position="117"/>
        <end position="142"/>
    </location>
</feature>
<dbReference type="PANTHER" id="PTHR37490:SF1">
    <property type="entry name" value="GLYCOSYLTRANSFERASE 2-LIKE DOMAIN-CONTAINING PROTEIN"/>
    <property type="match status" value="1"/>
</dbReference>
<sequence>MAPIRERPKIRIALAGSESRCYPGGRCLAVTTDEFFRRALIHQSNVHHVYITIGTGRDYYKYYHDSNVVCFTCFCSDNRQTGVSPCQSSSPTTVIPAIKMSLDLSKTASPAPASATLFTPESSSPTSSPTDISPALTKASSSTTLSSPSIEFVVAHYSEKLYWLKDVIAYCKIYSKGGPKNAPDFAFEELHNNGREGQTYLYYICKYYDELKDVTVFTQGKAFDHTGMTALEMMDNALGTKVGQITTFGTQRDLELFDLWDGIPWKDYPCWQKWLGENLEFIGKKAPQTPAQYLKDFFDNYGHDGPPMSVGFQPGAIFAVRRETIHRHPKKTYQKMLADLFEGDMVHIDPETGHFMERLWLATFCPEEYCCWTETEVSIVERNQQGQLAKGRWHRTPPGVQVDEGHTNLSDEE</sequence>
<gene>
    <name evidence="2" type="ORF">HO173_010950</name>
</gene>